<reference evidence="3" key="2">
    <citation type="submission" date="2014-06" db="EMBL/GenBank/DDBJ databases">
        <title>The complete genome of Blastobotrys (Arxula) adeninivorans LS3 - a yeast of biotechnological interest.</title>
        <authorList>
            <person name="Kunze G."/>
            <person name="Gaillardin C."/>
            <person name="Czernicka M."/>
            <person name="Durrens P."/>
            <person name="Martin T."/>
            <person name="Boer E."/>
            <person name="Gabaldon T."/>
            <person name="Cruz J."/>
            <person name="Talla E."/>
            <person name="Marck C."/>
            <person name="Goffeau A."/>
            <person name="Barbe V."/>
            <person name="Baret P."/>
            <person name="Baronian K."/>
            <person name="Beier S."/>
            <person name="Bleykasten C."/>
            <person name="Bode R."/>
            <person name="Casaregola S."/>
            <person name="Despons L."/>
            <person name="Fairhead C."/>
            <person name="Giersberg M."/>
            <person name="Gierski P."/>
            <person name="Hahnel U."/>
            <person name="Hartmann A."/>
            <person name="Jankowska D."/>
            <person name="Jubin C."/>
            <person name="Jung P."/>
            <person name="Lafontaine I."/>
            <person name="Leh-Louis V."/>
            <person name="Lemaire M."/>
            <person name="Marcet-Houben M."/>
            <person name="Mascher M."/>
            <person name="Morel G."/>
            <person name="Richard G.-F."/>
            <person name="Riechen J."/>
            <person name="Sacerdot C."/>
            <person name="Sarkar A."/>
            <person name="Savel G."/>
            <person name="Schacherer J."/>
            <person name="Sherman D."/>
            <person name="Straub M.-L."/>
            <person name="Stein N."/>
            <person name="Thierry A."/>
            <person name="Trautwein-Schult A."/>
            <person name="Westhof E."/>
            <person name="Worch S."/>
            <person name="Dujon B."/>
            <person name="Souciet J.-L."/>
            <person name="Wincker P."/>
            <person name="Scholz U."/>
            <person name="Neuveglise N."/>
        </authorList>
    </citation>
    <scope>NUCLEOTIDE SEQUENCE</scope>
    <source>
        <strain evidence="3">LS3</strain>
    </source>
</reference>
<proteinExistence type="predicted"/>
<feature type="region of interest" description="Disordered" evidence="1">
    <location>
        <begin position="76"/>
        <end position="176"/>
    </location>
</feature>
<dbReference type="Pfam" id="PF14475">
    <property type="entry name" value="Mso1_Sec1_bdg"/>
    <property type="match status" value="1"/>
</dbReference>
<evidence type="ECO:0000256" key="1">
    <source>
        <dbReference type="SAM" id="MobiDB-lite"/>
    </source>
</evidence>
<dbReference type="EMBL" id="HG937694">
    <property type="protein sequence ID" value="CDP38238.1"/>
    <property type="molecule type" value="Genomic_DNA"/>
</dbReference>
<feature type="domain" description="Mso1 N-terminal" evidence="2">
    <location>
        <begin position="27"/>
        <end position="65"/>
    </location>
</feature>
<protein>
    <submittedName>
        <fullName evidence="3">ARAD1D30228p</fullName>
    </submittedName>
</protein>
<gene>
    <name evidence="3" type="ORF">GNLVRS02_ARAD1D30228g</name>
</gene>
<dbReference type="AlphaFoldDB" id="A0A060TBC5"/>
<dbReference type="InterPro" id="IPR028095">
    <property type="entry name" value="Mso1_N_dom"/>
</dbReference>
<evidence type="ECO:0000259" key="2">
    <source>
        <dbReference type="Pfam" id="PF14475"/>
    </source>
</evidence>
<accession>A0A060TBC5</accession>
<organism evidence="3">
    <name type="scientific">Blastobotrys adeninivorans</name>
    <name type="common">Yeast</name>
    <name type="synonym">Arxula adeninivorans</name>
    <dbReference type="NCBI Taxonomy" id="409370"/>
    <lineage>
        <taxon>Eukaryota</taxon>
        <taxon>Fungi</taxon>
        <taxon>Dikarya</taxon>
        <taxon>Ascomycota</taxon>
        <taxon>Saccharomycotina</taxon>
        <taxon>Dipodascomycetes</taxon>
        <taxon>Dipodascales</taxon>
        <taxon>Trichomonascaceae</taxon>
        <taxon>Blastobotrys</taxon>
    </lineage>
</organism>
<feature type="compositionally biased region" description="Pro residues" evidence="1">
    <location>
        <begin position="123"/>
        <end position="145"/>
    </location>
</feature>
<evidence type="ECO:0000313" key="3">
    <source>
        <dbReference type="EMBL" id="CDP38238.1"/>
    </source>
</evidence>
<name>A0A060TBC5_BLAAD</name>
<sequence>MTDRRQGGKQGLWTRIKHQYGSASAALSQLSLSSHEHDGDTEKDTVVHNALVRFYSAQGNIPPWLGVETNPANMYSQHPGGMLPHSHSSSNIHRSRNTAGGAGTTSSALQDIYNRRQQAARPSPSPSPSPIPGRGPSPGSMPAPPVRSQSFNVPGTAPERSDRFKNKLRSAGRANW</sequence>
<reference evidence="3" key="1">
    <citation type="submission" date="2014-02" db="EMBL/GenBank/DDBJ databases">
        <authorList>
            <person name="Genoscope - CEA"/>
        </authorList>
    </citation>
    <scope>NUCLEOTIDE SEQUENCE</scope>
    <source>
        <strain evidence="3">LS3</strain>
    </source>
</reference>